<accession>A0A8C7A3W1</accession>
<comment type="similarity">
    <text evidence="1">Belongs to the aldehyde dehydrogenase family.</text>
</comment>
<dbReference type="InterPro" id="IPR012394">
    <property type="entry name" value="Aldehyde_DH_NAD(P)"/>
</dbReference>
<evidence type="ECO:0000313" key="5">
    <source>
        <dbReference type="Proteomes" id="UP000694420"/>
    </source>
</evidence>
<dbReference type="InterPro" id="IPR016161">
    <property type="entry name" value="Ald_DH/histidinol_DH"/>
</dbReference>
<keyword evidence="2" id="KW-0560">Oxidoreductase</keyword>
<reference evidence="4" key="2">
    <citation type="submission" date="2025-09" db="UniProtKB">
        <authorList>
            <consortium name="Ensembl"/>
        </authorList>
    </citation>
    <scope>IDENTIFICATION</scope>
</reference>
<dbReference type="PANTHER" id="PTHR43570">
    <property type="entry name" value="ALDEHYDE DEHYDROGENASE"/>
    <property type="match status" value="1"/>
</dbReference>
<evidence type="ECO:0000256" key="1">
    <source>
        <dbReference type="ARBA" id="ARBA00009986"/>
    </source>
</evidence>
<name>A0A8C7A3W1_NOTPE</name>
<dbReference type="InterPro" id="IPR016163">
    <property type="entry name" value="Ald_DH_C"/>
</dbReference>
<evidence type="ECO:0000256" key="2">
    <source>
        <dbReference type="ARBA" id="ARBA00023002"/>
    </source>
</evidence>
<dbReference type="AlphaFoldDB" id="A0A8C7A3W1"/>
<dbReference type="Gene3D" id="3.40.309.10">
    <property type="entry name" value="Aldehyde Dehydrogenase, Chain A, domain 2"/>
    <property type="match status" value="1"/>
</dbReference>
<sequence length="92" mass="9941">MREEIFGPVLPILTVAGEDEAVAFINARERPLALYVFSSSRKVLQRVLEHTSSGGFCGNDTVMHMTLPALPFGGIGMATPASRCRVRPAARP</sequence>
<dbReference type="GO" id="GO:0004028">
    <property type="term" value="F:3-chloroallyl aldehyde dehydrogenase activity"/>
    <property type="evidence" value="ECO:0007669"/>
    <property type="project" value="TreeGrafter"/>
</dbReference>
<feature type="domain" description="Aldehyde dehydrogenase" evidence="3">
    <location>
        <begin position="1"/>
        <end position="76"/>
    </location>
</feature>
<evidence type="ECO:0000313" key="4">
    <source>
        <dbReference type="Ensembl" id="ENSNPEP00000021500.1"/>
    </source>
</evidence>
<proteinExistence type="inferred from homology"/>
<evidence type="ECO:0000259" key="3">
    <source>
        <dbReference type="Pfam" id="PF00171"/>
    </source>
</evidence>
<keyword evidence="5" id="KW-1185">Reference proteome</keyword>
<protein>
    <recommendedName>
        <fullName evidence="3">Aldehyde dehydrogenase domain-containing protein</fullName>
    </recommendedName>
</protein>
<dbReference type="Pfam" id="PF00171">
    <property type="entry name" value="Aldedh"/>
    <property type="match status" value="1"/>
</dbReference>
<dbReference type="PANTHER" id="PTHR43570:SF2">
    <property type="entry name" value="ALDEHYDE DEHYDROGENASE FAMILY 3 MEMBER B1"/>
    <property type="match status" value="1"/>
</dbReference>
<dbReference type="SUPFAM" id="SSF53720">
    <property type="entry name" value="ALDH-like"/>
    <property type="match status" value="1"/>
</dbReference>
<dbReference type="InterPro" id="IPR015590">
    <property type="entry name" value="Aldehyde_DH_dom"/>
</dbReference>
<reference evidence="4" key="1">
    <citation type="submission" date="2025-08" db="UniProtKB">
        <authorList>
            <consortium name="Ensembl"/>
        </authorList>
    </citation>
    <scope>IDENTIFICATION</scope>
</reference>
<dbReference type="FunFam" id="3.40.309.10:FF:000034">
    <property type="entry name" value="Aldehyde dehydrogenase, dimeric NADP-preferring"/>
    <property type="match status" value="1"/>
</dbReference>
<dbReference type="GO" id="GO:0005737">
    <property type="term" value="C:cytoplasm"/>
    <property type="evidence" value="ECO:0007669"/>
    <property type="project" value="TreeGrafter"/>
</dbReference>
<organism evidence="4 5">
    <name type="scientific">Nothoprocta perdicaria</name>
    <name type="common">Chilean tinamou</name>
    <name type="synonym">Crypturus perdicarius</name>
    <dbReference type="NCBI Taxonomy" id="30464"/>
    <lineage>
        <taxon>Eukaryota</taxon>
        <taxon>Metazoa</taxon>
        <taxon>Chordata</taxon>
        <taxon>Craniata</taxon>
        <taxon>Vertebrata</taxon>
        <taxon>Euteleostomi</taxon>
        <taxon>Archelosauria</taxon>
        <taxon>Archosauria</taxon>
        <taxon>Dinosauria</taxon>
        <taxon>Saurischia</taxon>
        <taxon>Theropoda</taxon>
        <taxon>Coelurosauria</taxon>
        <taxon>Aves</taxon>
        <taxon>Palaeognathae</taxon>
        <taxon>Tinamiformes</taxon>
        <taxon>Tinamidae</taxon>
        <taxon>Nothoprocta</taxon>
    </lineage>
</organism>
<dbReference type="GO" id="GO:0006081">
    <property type="term" value="P:aldehyde metabolic process"/>
    <property type="evidence" value="ECO:0007669"/>
    <property type="project" value="InterPro"/>
</dbReference>
<dbReference type="Ensembl" id="ENSNPET00000022051.1">
    <property type="protein sequence ID" value="ENSNPEP00000021500.1"/>
    <property type="gene ID" value="ENSNPEG00000015944.1"/>
</dbReference>
<dbReference type="GO" id="GO:0004029">
    <property type="term" value="F:aldehyde dehydrogenase (NAD+) activity"/>
    <property type="evidence" value="ECO:0007669"/>
    <property type="project" value="TreeGrafter"/>
</dbReference>
<dbReference type="Proteomes" id="UP000694420">
    <property type="component" value="Unplaced"/>
</dbReference>